<sequence length="102" mass="11726">MAAPGAQGQYVTTRMICPLHDAITLVSILVVILLSTDSEWHRNLHRSINPSSHISVSYCFPLSVFTVLLLFYFRYLKSEFLSYTLTLYTKLPTHNPWSLYSK</sequence>
<feature type="transmembrane region" description="Helical" evidence="1">
    <location>
        <begin position="54"/>
        <end position="73"/>
    </location>
</feature>
<keyword evidence="3" id="KW-1185">Reference proteome</keyword>
<keyword evidence="1" id="KW-0472">Membrane</keyword>
<dbReference type="AlphaFoldDB" id="A0AAV7A743"/>
<evidence type="ECO:0000256" key="1">
    <source>
        <dbReference type="SAM" id="Phobius"/>
    </source>
</evidence>
<keyword evidence="1" id="KW-1133">Transmembrane helix</keyword>
<name>A0AAV7A743_ENGPU</name>
<dbReference type="EMBL" id="WNYA01000008">
    <property type="protein sequence ID" value="KAG8557386.1"/>
    <property type="molecule type" value="Genomic_DNA"/>
</dbReference>
<organism evidence="2 3">
    <name type="scientific">Engystomops pustulosus</name>
    <name type="common">Tungara frog</name>
    <name type="synonym">Physalaemus pustulosus</name>
    <dbReference type="NCBI Taxonomy" id="76066"/>
    <lineage>
        <taxon>Eukaryota</taxon>
        <taxon>Metazoa</taxon>
        <taxon>Chordata</taxon>
        <taxon>Craniata</taxon>
        <taxon>Vertebrata</taxon>
        <taxon>Euteleostomi</taxon>
        <taxon>Amphibia</taxon>
        <taxon>Batrachia</taxon>
        <taxon>Anura</taxon>
        <taxon>Neobatrachia</taxon>
        <taxon>Hyloidea</taxon>
        <taxon>Leptodactylidae</taxon>
        <taxon>Leiuperinae</taxon>
        <taxon>Engystomops</taxon>
    </lineage>
</organism>
<evidence type="ECO:0000313" key="2">
    <source>
        <dbReference type="EMBL" id="KAG8557386.1"/>
    </source>
</evidence>
<reference evidence="2" key="1">
    <citation type="thesis" date="2020" institute="ProQuest LLC" country="789 East Eisenhower Parkway, Ann Arbor, MI, USA">
        <title>Comparative Genomics and Chromosome Evolution.</title>
        <authorList>
            <person name="Mudd A.B."/>
        </authorList>
    </citation>
    <scope>NUCLEOTIDE SEQUENCE</scope>
    <source>
        <strain evidence="2">237g6f4</strain>
        <tissue evidence="2">Blood</tissue>
    </source>
</reference>
<proteinExistence type="predicted"/>
<dbReference type="Proteomes" id="UP000824782">
    <property type="component" value="Unassembled WGS sequence"/>
</dbReference>
<gene>
    <name evidence="2" type="ORF">GDO81_016613</name>
</gene>
<accession>A0AAV7A743</accession>
<feature type="transmembrane region" description="Helical" evidence="1">
    <location>
        <begin position="12"/>
        <end position="34"/>
    </location>
</feature>
<evidence type="ECO:0000313" key="3">
    <source>
        <dbReference type="Proteomes" id="UP000824782"/>
    </source>
</evidence>
<keyword evidence="1" id="KW-0812">Transmembrane</keyword>
<comment type="caution">
    <text evidence="2">The sequence shown here is derived from an EMBL/GenBank/DDBJ whole genome shotgun (WGS) entry which is preliminary data.</text>
</comment>
<protein>
    <submittedName>
        <fullName evidence="2">Uncharacterized protein</fullName>
    </submittedName>
</protein>